<dbReference type="AlphaFoldDB" id="A0A098LC27"/>
<gene>
    <name evidence="4" type="ORF">MYP_1724</name>
</gene>
<evidence type="ECO:0000256" key="1">
    <source>
        <dbReference type="ARBA" id="ARBA00022630"/>
    </source>
</evidence>
<dbReference type="Proteomes" id="UP000030185">
    <property type="component" value="Unassembled WGS sequence"/>
</dbReference>
<proteinExistence type="predicted"/>
<dbReference type="InterPro" id="IPR036188">
    <property type="entry name" value="FAD/NAD-bd_sf"/>
</dbReference>
<dbReference type="PRINTS" id="PR00469">
    <property type="entry name" value="PNDRDTASEII"/>
</dbReference>
<comment type="caution">
    <text evidence="4">The sequence shown here is derived from an EMBL/GenBank/DDBJ whole genome shotgun (WGS) entry which is preliminary data.</text>
</comment>
<evidence type="ECO:0000313" key="4">
    <source>
        <dbReference type="EMBL" id="GAL84496.1"/>
    </source>
</evidence>
<evidence type="ECO:0000259" key="3">
    <source>
        <dbReference type="Pfam" id="PF07992"/>
    </source>
</evidence>
<dbReference type="InterPro" id="IPR023753">
    <property type="entry name" value="FAD/NAD-binding_dom"/>
</dbReference>
<evidence type="ECO:0000313" key="5">
    <source>
        <dbReference type="Proteomes" id="UP000030185"/>
    </source>
</evidence>
<keyword evidence="2" id="KW-0560">Oxidoreductase</keyword>
<reference evidence="4 5" key="1">
    <citation type="submission" date="2014-09" db="EMBL/GenBank/DDBJ databases">
        <title>Sporocytophaga myxococcoides PG-01 genome sequencing.</title>
        <authorList>
            <person name="Liu L."/>
            <person name="Gao P.J."/>
            <person name="Chen G.J."/>
            <person name="Wang L.S."/>
        </authorList>
    </citation>
    <scope>NUCLEOTIDE SEQUENCE [LARGE SCALE GENOMIC DNA]</scope>
    <source>
        <strain evidence="4 5">PG-01</strain>
    </source>
</reference>
<dbReference type="eggNOG" id="COG0492">
    <property type="taxonomic scope" value="Bacteria"/>
</dbReference>
<dbReference type="PANTHER" id="PTHR48105">
    <property type="entry name" value="THIOREDOXIN REDUCTASE 1-RELATED-RELATED"/>
    <property type="match status" value="1"/>
</dbReference>
<dbReference type="EMBL" id="BBLT01000003">
    <property type="protein sequence ID" value="GAL84496.1"/>
    <property type="molecule type" value="Genomic_DNA"/>
</dbReference>
<dbReference type="Gene3D" id="3.50.50.60">
    <property type="entry name" value="FAD/NAD(P)-binding domain"/>
    <property type="match status" value="2"/>
</dbReference>
<dbReference type="InterPro" id="IPR050097">
    <property type="entry name" value="Ferredoxin-NADP_redctase_2"/>
</dbReference>
<sequence>MDYYDCIIVGGSYSGLSAAMALGRSLRNVLIIDDGKPCNATTPHSHNFITHDGKKPAEITAIAKQQVEQYKTVNFYTGFALKGTKLDDGFQIETKAGDIFKSKKMIFATGIRDVLPAITGFSACWGISVIHCPYCHGYEFRESKTAILSNGDMAFHFSQLIYNLTKDLTLITNGKSELTAEQTEKLQKNNISVIEKELAEVKHKEGYLEEVIFTDGSTIPLKALYVRLPFEQHSDIPALLGCEITDQGFIKVDAMQKTTVPGVFVCGDNSSFMRSVANAVSSGNMAGAAANRELCEAEF</sequence>
<organism evidence="4 5">
    <name type="scientific">Sporocytophaga myxococcoides</name>
    <dbReference type="NCBI Taxonomy" id="153721"/>
    <lineage>
        <taxon>Bacteria</taxon>
        <taxon>Pseudomonadati</taxon>
        <taxon>Bacteroidota</taxon>
        <taxon>Cytophagia</taxon>
        <taxon>Cytophagales</taxon>
        <taxon>Cytophagaceae</taxon>
        <taxon>Sporocytophaga</taxon>
    </lineage>
</organism>
<protein>
    <submittedName>
        <fullName evidence="4">Pyridine nucleotide-disulfide oxidoreductase</fullName>
    </submittedName>
</protein>
<dbReference type="GO" id="GO:0016491">
    <property type="term" value="F:oxidoreductase activity"/>
    <property type="evidence" value="ECO:0007669"/>
    <property type="project" value="UniProtKB-KW"/>
</dbReference>
<dbReference type="STRING" id="153721.MYP_1724"/>
<dbReference type="SUPFAM" id="SSF51905">
    <property type="entry name" value="FAD/NAD(P)-binding domain"/>
    <property type="match status" value="1"/>
</dbReference>
<keyword evidence="1" id="KW-0285">Flavoprotein</keyword>
<feature type="domain" description="FAD/NAD(P)-binding" evidence="3">
    <location>
        <begin position="4"/>
        <end position="283"/>
    </location>
</feature>
<dbReference type="Pfam" id="PF07992">
    <property type="entry name" value="Pyr_redox_2"/>
    <property type="match status" value="1"/>
</dbReference>
<dbReference type="PRINTS" id="PR00368">
    <property type="entry name" value="FADPNR"/>
</dbReference>
<keyword evidence="5" id="KW-1185">Reference proteome</keyword>
<accession>A0A098LC27</accession>
<name>A0A098LC27_9BACT</name>
<evidence type="ECO:0000256" key="2">
    <source>
        <dbReference type="ARBA" id="ARBA00023002"/>
    </source>
</evidence>